<accession>A0A1X2IKC2</accession>
<sequence>MSNRAQSLLANQVLYADFITVYVRGSIIPRWQRYWGVLQATKLTLYDFEYKETKAAQVILPLDGLGKVFYPSHIEDDDEQMVDVGRLGLALQFTASQLPSYGTGNRIFILPDDNHSCQGWEESFSYSASLVEEFKMALDDKNSSVPRFTNNGSLTIPDKFLW</sequence>
<comment type="caution">
    <text evidence="1">The sequence shown here is derived from an EMBL/GenBank/DDBJ whole genome shotgun (WGS) entry which is preliminary data.</text>
</comment>
<name>A0A1X2IKC2_9FUNG</name>
<dbReference type="Proteomes" id="UP000193560">
    <property type="component" value="Unassembled WGS sequence"/>
</dbReference>
<dbReference type="OrthoDB" id="2261218at2759"/>
<dbReference type="STRING" id="90262.A0A1X2IKC2"/>
<organism evidence="1 2">
    <name type="scientific">Absidia repens</name>
    <dbReference type="NCBI Taxonomy" id="90262"/>
    <lineage>
        <taxon>Eukaryota</taxon>
        <taxon>Fungi</taxon>
        <taxon>Fungi incertae sedis</taxon>
        <taxon>Mucoromycota</taxon>
        <taxon>Mucoromycotina</taxon>
        <taxon>Mucoromycetes</taxon>
        <taxon>Mucorales</taxon>
        <taxon>Cunninghamellaceae</taxon>
        <taxon>Absidia</taxon>
    </lineage>
</organism>
<evidence type="ECO:0008006" key="3">
    <source>
        <dbReference type="Google" id="ProtNLM"/>
    </source>
</evidence>
<gene>
    <name evidence="1" type="ORF">BCR42DRAFT_436771</name>
</gene>
<proteinExistence type="predicted"/>
<protein>
    <recommendedName>
        <fullName evidence="3">PH domain-containing protein</fullName>
    </recommendedName>
</protein>
<dbReference type="SUPFAM" id="SSF50729">
    <property type="entry name" value="PH domain-like"/>
    <property type="match status" value="1"/>
</dbReference>
<keyword evidence="2" id="KW-1185">Reference proteome</keyword>
<dbReference type="EMBL" id="MCGE01000009">
    <property type="protein sequence ID" value="ORZ18021.1"/>
    <property type="molecule type" value="Genomic_DNA"/>
</dbReference>
<evidence type="ECO:0000313" key="2">
    <source>
        <dbReference type="Proteomes" id="UP000193560"/>
    </source>
</evidence>
<evidence type="ECO:0000313" key="1">
    <source>
        <dbReference type="EMBL" id="ORZ18021.1"/>
    </source>
</evidence>
<reference evidence="1 2" key="1">
    <citation type="submission" date="2016-07" db="EMBL/GenBank/DDBJ databases">
        <title>Pervasive Adenine N6-methylation of Active Genes in Fungi.</title>
        <authorList>
            <consortium name="DOE Joint Genome Institute"/>
            <person name="Mondo S.J."/>
            <person name="Dannebaum R.O."/>
            <person name="Kuo R.C."/>
            <person name="Labutti K."/>
            <person name="Haridas S."/>
            <person name="Kuo A."/>
            <person name="Salamov A."/>
            <person name="Ahrendt S.R."/>
            <person name="Lipzen A."/>
            <person name="Sullivan W."/>
            <person name="Andreopoulos W.B."/>
            <person name="Clum A."/>
            <person name="Lindquist E."/>
            <person name="Daum C."/>
            <person name="Ramamoorthy G.K."/>
            <person name="Gryganskyi A."/>
            <person name="Culley D."/>
            <person name="Magnuson J.K."/>
            <person name="James T.Y."/>
            <person name="O'Malley M.A."/>
            <person name="Stajich J.E."/>
            <person name="Spatafora J.W."/>
            <person name="Visel A."/>
            <person name="Grigoriev I.V."/>
        </authorList>
    </citation>
    <scope>NUCLEOTIDE SEQUENCE [LARGE SCALE GENOMIC DNA]</scope>
    <source>
        <strain evidence="1 2">NRRL 1336</strain>
    </source>
</reference>
<dbReference type="AlphaFoldDB" id="A0A1X2IKC2"/>